<comment type="similarity">
    <text evidence="2">Belongs to the 3-hydroxyacyl-CoA dehydrogenase family.</text>
</comment>
<dbReference type="SUPFAM" id="SSF51735">
    <property type="entry name" value="NAD(P)-binding Rossmann-fold domains"/>
    <property type="match status" value="1"/>
</dbReference>
<dbReference type="GO" id="GO:0006631">
    <property type="term" value="P:fatty acid metabolic process"/>
    <property type="evidence" value="ECO:0007669"/>
    <property type="project" value="InterPro"/>
</dbReference>
<dbReference type="InterPro" id="IPR006180">
    <property type="entry name" value="3-OHacyl-CoA_DH_CS"/>
</dbReference>
<feature type="domain" description="3-hydroxyacyl-CoA dehydrogenase NAD binding" evidence="6">
    <location>
        <begin position="15"/>
        <end position="194"/>
    </location>
</feature>
<evidence type="ECO:0000259" key="6">
    <source>
        <dbReference type="Pfam" id="PF02737"/>
    </source>
</evidence>
<dbReference type="PANTHER" id="PTHR48075:SF5">
    <property type="entry name" value="3-HYDROXYBUTYRYL-COA DEHYDROGENASE"/>
    <property type="match status" value="1"/>
</dbReference>
<dbReference type="Proteomes" id="UP000581087">
    <property type="component" value="Unassembled WGS sequence"/>
</dbReference>
<dbReference type="SUPFAM" id="SSF48179">
    <property type="entry name" value="6-phosphogluconate dehydrogenase C-terminal domain-like"/>
    <property type="match status" value="1"/>
</dbReference>
<dbReference type="Gene3D" id="3.40.50.720">
    <property type="entry name" value="NAD(P)-binding Rossmann-like Domain"/>
    <property type="match status" value="1"/>
</dbReference>
<dbReference type="Pfam" id="PF02737">
    <property type="entry name" value="3HCDH_N"/>
    <property type="match status" value="1"/>
</dbReference>
<dbReference type="NCBIfam" id="NF004783">
    <property type="entry name" value="PRK06129.1"/>
    <property type="match status" value="1"/>
</dbReference>
<dbReference type="Gene3D" id="1.10.1040.10">
    <property type="entry name" value="N-(1-d-carboxylethyl)-l-norvaline Dehydrogenase, domain 2"/>
    <property type="match status" value="1"/>
</dbReference>
<evidence type="ECO:0000256" key="2">
    <source>
        <dbReference type="ARBA" id="ARBA00009463"/>
    </source>
</evidence>
<feature type="domain" description="3-hydroxyacyl-CoA dehydrogenase C-terminal" evidence="5">
    <location>
        <begin position="198"/>
        <end position="268"/>
    </location>
</feature>
<dbReference type="GO" id="GO:0070403">
    <property type="term" value="F:NAD+ binding"/>
    <property type="evidence" value="ECO:0007669"/>
    <property type="project" value="InterPro"/>
</dbReference>
<evidence type="ECO:0000313" key="8">
    <source>
        <dbReference type="Proteomes" id="UP000581087"/>
    </source>
</evidence>
<keyword evidence="3" id="KW-0560">Oxidoreductase</keyword>
<dbReference type="AlphaFoldDB" id="A0A852SIA9"/>
<name>A0A852SIA9_9MICO</name>
<dbReference type="InterPro" id="IPR013328">
    <property type="entry name" value="6PGD_dom2"/>
</dbReference>
<keyword evidence="4" id="KW-0812">Transmembrane</keyword>
<dbReference type="PANTHER" id="PTHR48075">
    <property type="entry name" value="3-HYDROXYACYL-COA DEHYDROGENASE FAMILY PROTEIN"/>
    <property type="match status" value="1"/>
</dbReference>
<dbReference type="InterPro" id="IPR006108">
    <property type="entry name" value="3HC_DH_C"/>
</dbReference>
<dbReference type="GO" id="GO:0016616">
    <property type="term" value="F:oxidoreductase activity, acting on the CH-OH group of donors, NAD or NADP as acceptor"/>
    <property type="evidence" value="ECO:0007669"/>
    <property type="project" value="InterPro"/>
</dbReference>
<dbReference type="InterPro" id="IPR008927">
    <property type="entry name" value="6-PGluconate_DH-like_C_sf"/>
</dbReference>
<protein>
    <submittedName>
        <fullName evidence="7">3-hydroxyacyl-CoA dehydrogenase</fullName>
    </submittedName>
</protein>
<keyword evidence="4" id="KW-1133">Transmembrane helix</keyword>
<gene>
    <name evidence="7" type="ORF">BJ972_002634</name>
</gene>
<accession>A0A852SIA9</accession>
<feature type="transmembrane region" description="Helical" evidence="4">
    <location>
        <begin position="12"/>
        <end position="32"/>
    </location>
</feature>
<comment type="pathway">
    <text evidence="1">Lipid metabolism; butanoate metabolism.</text>
</comment>
<reference evidence="7 8" key="1">
    <citation type="submission" date="2020-07" db="EMBL/GenBank/DDBJ databases">
        <title>Sequencing the genomes of 1000 actinobacteria strains.</title>
        <authorList>
            <person name="Klenk H.-P."/>
        </authorList>
    </citation>
    <scope>NUCLEOTIDE SEQUENCE [LARGE SCALE GENOMIC DNA]</scope>
    <source>
        <strain evidence="7 8">DSM 23870</strain>
    </source>
</reference>
<dbReference type="PROSITE" id="PS00067">
    <property type="entry name" value="3HCDH"/>
    <property type="match status" value="1"/>
</dbReference>
<evidence type="ECO:0000256" key="4">
    <source>
        <dbReference type="SAM" id="Phobius"/>
    </source>
</evidence>
<evidence type="ECO:0000256" key="1">
    <source>
        <dbReference type="ARBA" id="ARBA00005086"/>
    </source>
</evidence>
<dbReference type="InterPro" id="IPR006176">
    <property type="entry name" value="3-OHacyl-CoA_DH_NAD-bd"/>
</dbReference>
<dbReference type="EMBL" id="JACCBI010000001">
    <property type="protein sequence ID" value="NYD68115.1"/>
    <property type="molecule type" value="Genomic_DNA"/>
</dbReference>
<evidence type="ECO:0000259" key="5">
    <source>
        <dbReference type="Pfam" id="PF00725"/>
    </source>
</evidence>
<dbReference type="Pfam" id="PF00725">
    <property type="entry name" value="3HCDH"/>
    <property type="match status" value="1"/>
</dbReference>
<evidence type="ECO:0000313" key="7">
    <source>
        <dbReference type="EMBL" id="NYD68115.1"/>
    </source>
</evidence>
<organism evidence="7 8">
    <name type="scientific">Agromyces atrinae</name>
    <dbReference type="NCBI Taxonomy" id="592376"/>
    <lineage>
        <taxon>Bacteria</taxon>
        <taxon>Bacillati</taxon>
        <taxon>Actinomycetota</taxon>
        <taxon>Actinomycetes</taxon>
        <taxon>Micrococcales</taxon>
        <taxon>Microbacteriaceae</taxon>
        <taxon>Agromyces</taxon>
    </lineage>
</organism>
<evidence type="ECO:0000256" key="3">
    <source>
        <dbReference type="ARBA" id="ARBA00023002"/>
    </source>
</evidence>
<comment type="caution">
    <text evidence="7">The sequence shown here is derived from an EMBL/GenBank/DDBJ whole genome shotgun (WGS) entry which is preliminary data.</text>
</comment>
<keyword evidence="4" id="KW-0472">Membrane</keyword>
<sequence>MVVGVTDAAGDARPVAIVGAGSIGVAFAVLFARAGRAVRLIDPVDGALDRAAVDVAERLALLDEHGLLAESIAVVTARIGFTADLAAGVAGAVLVQECAPERLDLKRDLVARIGEAADADAVIASSSSAIVPSAIAAELPSSIADRVIVGHPGNPPYLLPVIEVVPTPATRAEAVDLAVDVYRSAGLRTVLVRREVEGFVFNRLQGALLREAYCLVRDGVASADDVDEVVRSGLGLRWSFMGPFETVDLNTRGGIAAHAERMGPAYERMGAERGQRDSWTPDLVARVVAERRDILPLDEWNERVRWRDEQLLRLQALRHETAAPAGKEAT</sequence>
<dbReference type="InterPro" id="IPR036291">
    <property type="entry name" value="NAD(P)-bd_dom_sf"/>
</dbReference>
<dbReference type="RefSeq" id="WP_206736449.1">
    <property type="nucleotide sequence ID" value="NZ_JACCBI010000001.1"/>
</dbReference>
<proteinExistence type="inferred from homology"/>